<feature type="compositionally biased region" description="Low complexity" evidence="1">
    <location>
        <begin position="47"/>
        <end position="56"/>
    </location>
</feature>
<name>A0A2Y9HU75_NEOSC</name>
<protein>
    <submittedName>
        <fullName evidence="3">Potassium/sodium hyperpolarization-activated cyclic nucleotide-gated channel 2-like</fullName>
    </submittedName>
</protein>
<feature type="compositionally biased region" description="Basic and acidic residues" evidence="1">
    <location>
        <begin position="33"/>
        <end position="45"/>
    </location>
</feature>
<gene>
    <name evidence="3" type="primary">LOC110586950</name>
</gene>
<feature type="region of interest" description="Disordered" evidence="1">
    <location>
        <begin position="1"/>
        <end position="97"/>
    </location>
</feature>
<evidence type="ECO:0000256" key="1">
    <source>
        <dbReference type="SAM" id="MobiDB-lite"/>
    </source>
</evidence>
<proteinExistence type="predicted"/>
<accession>A0A2Y9HU75</accession>
<dbReference type="Proteomes" id="UP000248481">
    <property type="component" value="Chromosome 8"/>
</dbReference>
<dbReference type="InParanoid" id="A0A2Y9HU75"/>
<feature type="region of interest" description="Disordered" evidence="1">
    <location>
        <begin position="124"/>
        <end position="157"/>
    </location>
</feature>
<reference evidence="3" key="1">
    <citation type="submission" date="2025-08" db="UniProtKB">
        <authorList>
            <consortium name="RefSeq"/>
        </authorList>
    </citation>
    <scope>IDENTIFICATION</scope>
    <source>
        <tissue evidence="3">Blood</tissue>
    </source>
</reference>
<keyword evidence="2" id="KW-1185">Reference proteome</keyword>
<sequence>MAELTNGKIIVKSAKPQTMTYPSTPAIICADSTSDRSGEGRRPRETGSGASAHGAAPAPPSAAPASPAAGAPPPAPAPPTPASRSRACAASGARVRASRVDCCGVSGFLLRARALAKELIVVRSSGGEDGDPTSESGGKERDCVERSKSGQAEGRTHRLSLRESAVLLKMGCRLPGPPFKLKILKEQGT</sequence>
<feature type="compositionally biased region" description="Low complexity" evidence="1">
    <location>
        <begin position="82"/>
        <end position="95"/>
    </location>
</feature>
<evidence type="ECO:0000313" key="2">
    <source>
        <dbReference type="Proteomes" id="UP000248481"/>
    </source>
</evidence>
<feature type="compositionally biased region" description="Basic and acidic residues" evidence="1">
    <location>
        <begin position="137"/>
        <end position="148"/>
    </location>
</feature>
<dbReference type="RefSeq" id="XP_021552915.1">
    <property type="nucleotide sequence ID" value="XM_021697240.1"/>
</dbReference>
<dbReference type="AlphaFoldDB" id="A0A2Y9HU75"/>
<dbReference type="KEGG" id="nsu:110586950"/>
<evidence type="ECO:0000313" key="3">
    <source>
        <dbReference type="RefSeq" id="XP_021552915.1"/>
    </source>
</evidence>
<dbReference type="GeneID" id="110586950"/>
<feature type="compositionally biased region" description="Pro residues" evidence="1">
    <location>
        <begin position="70"/>
        <end position="81"/>
    </location>
</feature>
<organism evidence="2 3">
    <name type="scientific">Neomonachus schauinslandi</name>
    <name type="common">Hawaiian monk seal</name>
    <name type="synonym">Monachus schauinslandi</name>
    <dbReference type="NCBI Taxonomy" id="29088"/>
    <lineage>
        <taxon>Eukaryota</taxon>
        <taxon>Metazoa</taxon>
        <taxon>Chordata</taxon>
        <taxon>Craniata</taxon>
        <taxon>Vertebrata</taxon>
        <taxon>Euteleostomi</taxon>
        <taxon>Mammalia</taxon>
        <taxon>Eutheria</taxon>
        <taxon>Laurasiatheria</taxon>
        <taxon>Carnivora</taxon>
        <taxon>Caniformia</taxon>
        <taxon>Pinnipedia</taxon>
        <taxon>Phocidae</taxon>
        <taxon>Monachinae</taxon>
        <taxon>Monachini</taxon>
        <taxon>Neomonachus</taxon>
    </lineage>
</organism>